<name>A0A133VLR0_9EURY</name>
<dbReference type="SMART" id="SM00710">
    <property type="entry name" value="PbH1"/>
    <property type="match status" value="9"/>
</dbReference>
<feature type="domain" description="Periplasmic copper-binding protein NosD beta helix" evidence="2">
    <location>
        <begin position="252"/>
        <end position="395"/>
    </location>
</feature>
<dbReference type="InterPro" id="IPR007742">
    <property type="entry name" value="NosD_dom"/>
</dbReference>
<evidence type="ECO:0000313" key="4">
    <source>
        <dbReference type="EMBL" id="KXB07396.1"/>
    </source>
</evidence>
<dbReference type="Pfam" id="PF05048">
    <property type="entry name" value="NosD"/>
    <property type="match status" value="1"/>
</dbReference>
<comment type="caution">
    <text evidence="4">The sequence shown here is derived from an EMBL/GenBank/DDBJ whole genome shotgun (WGS) entry which is preliminary data.</text>
</comment>
<dbReference type="EMBL" id="LHYE01000009">
    <property type="protein sequence ID" value="KXB07396.1"/>
    <property type="molecule type" value="Genomic_DNA"/>
</dbReference>
<keyword evidence="1" id="KW-1133">Transmembrane helix</keyword>
<sequence length="493" mass="54522">MTKKMIVLMLLIGMFLTSLPLTDSNVTENSINYIKQSPFRINNNSDFSTYASSGDGSEENPWVIENYNISDEDSYVGIYIGNTTEHYILRNCLISNLSFAPISNRNCIYIYNSTNGIVDGNNVTDHDNGIVVEDSKKMVVKDNEIAVMDSYGIVFAGCSNSTAKNNYIRVANQGITFTDGTEYSKALNNDIKYVDDGIVSYSDNNFIEENNIANFTTGIFIGFCQYQTIKNNIIEIQEGSLNNVRADPCIGIVSRLSGDSLIDGNYISNTIYAIYSDDSVGNDIKDNVVDSNQIGIYVENSGHELVRGNIVSNNTDYGVLIDKSNNTNIYGNLIQNNKESGEGDSVGVRITSYEDSIVYHNNFINNDVHGSCADINNDWNAPYPIGGNYWDTYDGYDNYSGINQNIAGSDGFGDTSFTISGGEPPIVDEYPLMERIDLFPEEEVEEPQPQPDEEVHPFTNLAENITVAVIIFAIGIVAVMVIKMFSGDKNVYD</sequence>
<dbReference type="AlphaFoldDB" id="A0A133VLR0"/>
<dbReference type="InterPro" id="IPR011050">
    <property type="entry name" value="Pectin_lyase_fold/virulence"/>
</dbReference>
<reference evidence="4 5" key="1">
    <citation type="journal article" date="2016" name="Sci. Rep.">
        <title>Metabolic traits of an uncultured archaeal lineage -MSBL1- from brine pools of the Red Sea.</title>
        <authorList>
            <person name="Mwirichia R."/>
            <person name="Alam I."/>
            <person name="Rashid M."/>
            <person name="Vinu M."/>
            <person name="Ba-Alawi W."/>
            <person name="Anthony Kamau A."/>
            <person name="Kamanda Ngugi D."/>
            <person name="Goker M."/>
            <person name="Klenk H.P."/>
            <person name="Bajic V."/>
            <person name="Stingl U."/>
        </authorList>
    </citation>
    <scope>NUCLEOTIDE SEQUENCE [LARGE SCALE GENOMIC DNA]</scope>
    <source>
        <strain evidence="4">SCGC-AAA382A20</strain>
    </source>
</reference>
<evidence type="ECO:0008006" key="6">
    <source>
        <dbReference type="Google" id="ProtNLM"/>
    </source>
</evidence>
<protein>
    <recommendedName>
        <fullName evidence="6">Periplasmic copper-binding protein NosD beta helix domain-containing protein</fullName>
    </recommendedName>
</protein>
<dbReference type="Pfam" id="PF13229">
    <property type="entry name" value="Beta_helix"/>
    <property type="match status" value="1"/>
</dbReference>
<dbReference type="Gene3D" id="2.160.20.10">
    <property type="entry name" value="Single-stranded right-handed beta-helix, Pectin lyase-like"/>
    <property type="match status" value="2"/>
</dbReference>
<feature type="transmembrane region" description="Helical" evidence="1">
    <location>
        <begin position="465"/>
        <end position="485"/>
    </location>
</feature>
<gene>
    <name evidence="4" type="ORF">AKJ51_01500</name>
</gene>
<keyword evidence="5" id="KW-1185">Reference proteome</keyword>
<evidence type="ECO:0000256" key="1">
    <source>
        <dbReference type="SAM" id="Phobius"/>
    </source>
</evidence>
<keyword evidence="1" id="KW-0812">Transmembrane</keyword>
<dbReference type="Proteomes" id="UP000070263">
    <property type="component" value="Unassembled WGS sequence"/>
</dbReference>
<evidence type="ECO:0000259" key="2">
    <source>
        <dbReference type="Pfam" id="PF05048"/>
    </source>
</evidence>
<dbReference type="NCBIfam" id="TIGR03804">
    <property type="entry name" value="para_beta_helix"/>
    <property type="match status" value="2"/>
</dbReference>
<keyword evidence="1" id="KW-0472">Membrane</keyword>
<dbReference type="InterPro" id="IPR006626">
    <property type="entry name" value="PbH1"/>
</dbReference>
<accession>A0A133VLR0</accession>
<evidence type="ECO:0000313" key="5">
    <source>
        <dbReference type="Proteomes" id="UP000070263"/>
    </source>
</evidence>
<dbReference type="InterPro" id="IPR039448">
    <property type="entry name" value="Beta_helix"/>
</dbReference>
<dbReference type="InterPro" id="IPR012334">
    <property type="entry name" value="Pectin_lyas_fold"/>
</dbReference>
<dbReference type="SUPFAM" id="SSF51126">
    <property type="entry name" value="Pectin lyase-like"/>
    <property type="match status" value="2"/>
</dbReference>
<dbReference type="InterPro" id="IPR022441">
    <property type="entry name" value="Para_beta_helix_rpt-2"/>
</dbReference>
<proteinExistence type="predicted"/>
<feature type="domain" description="Right handed beta helix" evidence="3">
    <location>
        <begin position="59"/>
        <end position="190"/>
    </location>
</feature>
<evidence type="ECO:0000259" key="3">
    <source>
        <dbReference type="Pfam" id="PF13229"/>
    </source>
</evidence>
<organism evidence="4 5">
    <name type="scientific">candidate division MSBL1 archaeon SCGC-AAA382A20</name>
    <dbReference type="NCBI Taxonomy" id="1698280"/>
    <lineage>
        <taxon>Archaea</taxon>
        <taxon>Methanobacteriati</taxon>
        <taxon>Methanobacteriota</taxon>
        <taxon>candidate division MSBL1</taxon>
    </lineage>
</organism>